<dbReference type="Proteomes" id="UP000238348">
    <property type="component" value="Chromosome"/>
</dbReference>
<dbReference type="AlphaFoldDB" id="A0A2L0F9D1"/>
<protein>
    <submittedName>
        <fullName evidence="2">Uncharacterized protein</fullName>
    </submittedName>
</protein>
<evidence type="ECO:0000313" key="3">
    <source>
        <dbReference type="Proteomes" id="UP000238348"/>
    </source>
</evidence>
<gene>
    <name evidence="2" type="ORF">SOCE26_097270</name>
</gene>
<name>A0A2L0F9D1_SORCE</name>
<proteinExistence type="predicted"/>
<feature type="region of interest" description="Disordered" evidence="1">
    <location>
        <begin position="203"/>
        <end position="239"/>
    </location>
</feature>
<organism evidence="2 3">
    <name type="scientific">Sorangium cellulosum</name>
    <name type="common">Polyangium cellulosum</name>
    <dbReference type="NCBI Taxonomy" id="56"/>
    <lineage>
        <taxon>Bacteria</taxon>
        <taxon>Pseudomonadati</taxon>
        <taxon>Myxococcota</taxon>
        <taxon>Polyangia</taxon>
        <taxon>Polyangiales</taxon>
        <taxon>Polyangiaceae</taxon>
        <taxon>Sorangium</taxon>
    </lineage>
</organism>
<reference evidence="2 3" key="1">
    <citation type="submission" date="2015-09" db="EMBL/GenBank/DDBJ databases">
        <title>Sorangium comparison.</title>
        <authorList>
            <person name="Zaburannyi N."/>
            <person name="Bunk B."/>
            <person name="Overmann J."/>
            <person name="Mueller R."/>
        </authorList>
    </citation>
    <scope>NUCLEOTIDE SEQUENCE [LARGE SCALE GENOMIC DNA]</scope>
    <source>
        <strain evidence="2 3">So ce26</strain>
    </source>
</reference>
<sequence>MMLVFLALAAGCGAPAERDAAEQTGVESQALECDRECIRAMVNRHLALMGEFGNEAAYEASLRELTALGPEVVRVVVEVYDAWSLSAPPDRTESARPGEMRWRAAHLLGSLRQREGIGPLEEIATTPLPEPVEDEHVFADEYRVRLRAIAGLEKLGAAAELRAIYAHGGLLRTPAAASLYALGIDVGGIRFVDARTALAEDVADATDHNPNAGRPAQPEKPGSRAFRVTPRTDTPATIR</sequence>
<accession>A0A2L0F9D1</accession>
<evidence type="ECO:0000256" key="1">
    <source>
        <dbReference type="SAM" id="MobiDB-lite"/>
    </source>
</evidence>
<dbReference type="EMBL" id="CP012673">
    <property type="protein sequence ID" value="AUX48196.1"/>
    <property type="molecule type" value="Genomic_DNA"/>
</dbReference>
<evidence type="ECO:0000313" key="2">
    <source>
        <dbReference type="EMBL" id="AUX48196.1"/>
    </source>
</evidence>